<feature type="compositionally biased region" description="Basic and acidic residues" evidence="1">
    <location>
        <begin position="16"/>
        <end position="32"/>
    </location>
</feature>
<evidence type="ECO:0000313" key="3">
    <source>
        <dbReference type="EMBL" id="WJZ92307.1"/>
    </source>
</evidence>
<gene>
    <name evidence="3" type="ORF">VitviT2T_011310</name>
</gene>
<feature type="region of interest" description="Disordered" evidence="1">
    <location>
        <begin position="1"/>
        <end position="42"/>
    </location>
</feature>
<dbReference type="SUPFAM" id="SSF160443">
    <property type="entry name" value="SMR domain-like"/>
    <property type="match status" value="1"/>
</dbReference>
<dbReference type="InterPro" id="IPR013899">
    <property type="entry name" value="DUF1771"/>
</dbReference>
<name>A0ABY9CAC4_VITVI</name>
<accession>A0ABY9CAC4</accession>
<sequence length="435" mass="48140">MSSASGKSPGWAAFDLKQRQKQGLEPELDKEPYPPIPSSFTSLRPCRNSASNGCSGRSFSSLLVPSVNFPTLEENKDCKKPMQGGNSGNKQQTKVAEVSNLVIAFNKLKELYSWADNSLIEDIMAAVDNDIDKASTLLGAMVSTGSFEENKETSIVELNSTSGNPYENCKLQADNGVFLGNGTVLSELSSTIGDLLIDNNKGLTDECGSSGKNLFDDAADMTLILGRMKSIPIEPEWEEDDVYLSHRKDAIRFMRSASQHSRAATNAFLRGDHVSAKQFSLKAKDEWVKAERLNSKAANEILDIRNSNNDLWKLDLHGLHAAEAVQALQEHLWKIETQMPFNRSVSPNRAKTKVGILRSPSLESFSCVDNEELDKQWTLSRQRPTSLQVITGRGNHSRGQAALPTAVRSFLNEHGYRFEEARPGVIAVRPKFRHR</sequence>
<proteinExistence type="predicted"/>
<dbReference type="EMBL" id="CP126654">
    <property type="protein sequence ID" value="WJZ92307.1"/>
    <property type="molecule type" value="Genomic_DNA"/>
</dbReference>
<protein>
    <recommendedName>
        <fullName evidence="2">Smr domain-containing protein</fullName>
    </recommendedName>
</protein>
<dbReference type="PROSITE" id="PS50828">
    <property type="entry name" value="SMR"/>
    <property type="match status" value="1"/>
</dbReference>
<evidence type="ECO:0000256" key="1">
    <source>
        <dbReference type="SAM" id="MobiDB-lite"/>
    </source>
</evidence>
<dbReference type="InterPro" id="IPR036063">
    <property type="entry name" value="Smr_dom_sf"/>
</dbReference>
<dbReference type="PANTHER" id="PTHR47812">
    <property type="entry name" value="SMR (SMALL MUTS RELATED) DOMAIN-CONTAINING PROTEIN"/>
    <property type="match status" value="1"/>
</dbReference>
<feature type="domain" description="Smr" evidence="2">
    <location>
        <begin position="314"/>
        <end position="431"/>
    </location>
</feature>
<dbReference type="Pfam" id="PF08590">
    <property type="entry name" value="DUF1771"/>
    <property type="match status" value="1"/>
</dbReference>
<dbReference type="SMART" id="SM00463">
    <property type="entry name" value="SMR"/>
    <property type="match status" value="1"/>
</dbReference>
<dbReference type="InterPro" id="IPR002625">
    <property type="entry name" value="Smr_dom"/>
</dbReference>
<dbReference type="PANTHER" id="PTHR47812:SF2">
    <property type="entry name" value="SMR (SMALL MUTS RELATED) DOMAIN-CONTAINING PROTEIN"/>
    <property type="match status" value="1"/>
</dbReference>
<organism evidence="3 4">
    <name type="scientific">Vitis vinifera</name>
    <name type="common">Grape</name>
    <dbReference type="NCBI Taxonomy" id="29760"/>
    <lineage>
        <taxon>Eukaryota</taxon>
        <taxon>Viridiplantae</taxon>
        <taxon>Streptophyta</taxon>
        <taxon>Embryophyta</taxon>
        <taxon>Tracheophyta</taxon>
        <taxon>Spermatophyta</taxon>
        <taxon>Magnoliopsida</taxon>
        <taxon>eudicotyledons</taxon>
        <taxon>Gunneridae</taxon>
        <taxon>Pentapetalae</taxon>
        <taxon>rosids</taxon>
        <taxon>Vitales</taxon>
        <taxon>Vitaceae</taxon>
        <taxon>Viteae</taxon>
        <taxon>Vitis</taxon>
    </lineage>
</organism>
<reference evidence="3 4" key="1">
    <citation type="journal article" date="2023" name="Hortic Res">
        <title>The complete reference genome for grapevine (Vitis vinifera L.) genetics and breeding.</title>
        <authorList>
            <person name="Shi X."/>
            <person name="Cao S."/>
            <person name="Wang X."/>
            <person name="Huang S."/>
            <person name="Wang Y."/>
            <person name="Liu Z."/>
            <person name="Liu W."/>
            <person name="Leng X."/>
            <person name="Peng Y."/>
            <person name="Wang N."/>
            <person name="Wang Y."/>
            <person name="Ma Z."/>
            <person name="Xu X."/>
            <person name="Zhang F."/>
            <person name="Xue H."/>
            <person name="Zhong H."/>
            <person name="Wang Y."/>
            <person name="Zhang K."/>
            <person name="Velt A."/>
            <person name="Avia K."/>
            <person name="Holtgrawe D."/>
            <person name="Grimplet J."/>
            <person name="Matus J.T."/>
            <person name="Ware D."/>
            <person name="Wu X."/>
            <person name="Wang H."/>
            <person name="Liu C."/>
            <person name="Fang Y."/>
            <person name="Rustenholz C."/>
            <person name="Cheng Z."/>
            <person name="Xiao H."/>
            <person name="Zhou Y."/>
        </authorList>
    </citation>
    <scope>NUCLEOTIDE SEQUENCE [LARGE SCALE GENOMIC DNA]</scope>
    <source>
        <strain evidence="4">cv. Pinot noir / PN40024</strain>
        <tissue evidence="3">Leaf</tissue>
    </source>
</reference>
<evidence type="ECO:0000313" key="4">
    <source>
        <dbReference type="Proteomes" id="UP001227230"/>
    </source>
</evidence>
<dbReference type="SMART" id="SM01162">
    <property type="entry name" value="DUF1771"/>
    <property type="match status" value="1"/>
</dbReference>
<dbReference type="Proteomes" id="UP001227230">
    <property type="component" value="Chromosome 7"/>
</dbReference>
<evidence type="ECO:0000259" key="2">
    <source>
        <dbReference type="PROSITE" id="PS50828"/>
    </source>
</evidence>
<dbReference type="Gene3D" id="3.30.1370.110">
    <property type="match status" value="1"/>
</dbReference>
<keyword evidence="4" id="KW-1185">Reference proteome</keyword>